<sequence length="93" mass="10542">MGDYAEAERYLFLSHSMWHPATHTRIHALSAVETGLIRWLLGRHEDAAKIWRPALPILSSVSSDRASKVMRKVRKVAPEIFTGTEKWPTAESS</sequence>
<dbReference type="RefSeq" id="WP_357803650.1">
    <property type="nucleotide sequence ID" value="NZ_JBEYBM010000006.1"/>
</dbReference>
<comment type="caution">
    <text evidence="1">The sequence shown here is derived from an EMBL/GenBank/DDBJ whole genome shotgun (WGS) entry which is preliminary data.</text>
</comment>
<evidence type="ECO:0000313" key="1">
    <source>
        <dbReference type="EMBL" id="MEU2124515.1"/>
    </source>
</evidence>
<accession>A0ABV2XF43</accession>
<proteinExistence type="predicted"/>
<evidence type="ECO:0000313" key="2">
    <source>
        <dbReference type="Proteomes" id="UP001550535"/>
    </source>
</evidence>
<keyword evidence="2" id="KW-1185">Reference proteome</keyword>
<name>A0ABV2XF43_9NOCA</name>
<dbReference type="EMBL" id="JBEYBR010000060">
    <property type="protein sequence ID" value="MEU2124515.1"/>
    <property type="molecule type" value="Genomic_DNA"/>
</dbReference>
<organism evidence="1 2">
    <name type="scientific">Nocardia niwae</name>
    <dbReference type="NCBI Taxonomy" id="626084"/>
    <lineage>
        <taxon>Bacteria</taxon>
        <taxon>Bacillati</taxon>
        <taxon>Actinomycetota</taxon>
        <taxon>Actinomycetes</taxon>
        <taxon>Mycobacteriales</taxon>
        <taxon>Nocardiaceae</taxon>
        <taxon>Nocardia</taxon>
    </lineage>
</organism>
<reference evidence="1 2" key="1">
    <citation type="submission" date="2024-06" db="EMBL/GenBank/DDBJ databases">
        <title>The Natural Products Discovery Center: Release of the First 8490 Sequenced Strains for Exploring Actinobacteria Biosynthetic Diversity.</title>
        <authorList>
            <person name="Kalkreuter E."/>
            <person name="Kautsar S.A."/>
            <person name="Yang D."/>
            <person name="Bader C.D."/>
            <person name="Teijaro C.N."/>
            <person name="Fluegel L."/>
            <person name="Davis C.M."/>
            <person name="Simpson J.R."/>
            <person name="Lauterbach L."/>
            <person name="Steele A.D."/>
            <person name="Gui C."/>
            <person name="Meng S."/>
            <person name="Li G."/>
            <person name="Viehrig K."/>
            <person name="Ye F."/>
            <person name="Su P."/>
            <person name="Kiefer A.F."/>
            <person name="Nichols A."/>
            <person name="Cepeda A.J."/>
            <person name="Yan W."/>
            <person name="Fan B."/>
            <person name="Jiang Y."/>
            <person name="Adhikari A."/>
            <person name="Zheng C.-J."/>
            <person name="Schuster L."/>
            <person name="Cowan T.M."/>
            <person name="Smanski M.J."/>
            <person name="Chevrette M.G."/>
            <person name="De Carvalho L.P.S."/>
            <person name="Shen B."/>
        </authorList>
    </citation>
    <scope>NUCLEOTIDE SEQUENCE [LARGE SCALE GENOMIC DNA]</scope>
    <source>
        <strain evidence="1 2">NPDC019434</strain>
    </source>
</reference>
<protein>
    <submittedName>
        <fullName evidence="1">Uncharacterized protein</fullName>
    </submittedName>
</protein>
<gene>
    <name evidence="1" type="ORF">ABZ507_22140</name>
</gene>
<dbReference type="Proteomes" id="UP001550535">
    <property type="component" value="Unassembled WGS sequence"/>
</dbReference>